<dbReference type="EC" id="1.1.1.17" evidence="6"/>
<dbReference type="Gene3D" id="1.10.1040.10">
    <property type="entry name" value="N-(1-d-carboxylethyl)-l-norvaline Dehydrogenase, domain 2"/>
    <property type="match status" value="1"/>
</dbReference>
<dbReference type="OrthoDB" id="271711at2"/>
<dbReference type="Pfam" id="PF08125">
    <property type="entry name" value="Mannitol_dh_C"/>
    <property type="match status" value="1"/>
</dbReference>
<accession>A0A3E0IPK5</accession>
<dbReference type="NCBIfam" id="NF002647">
    <property type="entry name" value="PRK02318.1-3"/>
    <property type="match status" value="1"/>
</dbReference>
<comment type="catalytic activity">
    <reaction evidence="4 6">
        <text>D-mannitol 1-phosphate + NAD(+) = beta-D-fructose 6-phosphate + NADH + H(+)</text>
        <dbReference type="Rhea" id="RHEA:19661"/>
        <dbReference type="ChEBI" id="CHEBI:15378"/>
        <dbReference type="ChEBI" id="CHEBI:57540"/>
        <dbReference type="ChEBI" id="CHEBI:57634"/>
        <dbReference type="ChEBI" id="CHEBI:57945"/>
        <dbReference type="ChEBI" id="CHEBI:61381"/>
        <dbReference type="EC" id="1.1.1.17"/>
    </reaction>
</comment>
<comment type="similarity">
    <text evidence="1 6">Belongs to the mannitol dehydrogenase family.</text>
</comment>
<feature type="domain" description="Mannitol dehydrogenase N-terminal" evidence="7">
    <location>
        <begin position="1"/>
        <end position="182"/>
    </location>
</feature>
<proteinExistence type="inferred from homology"/>
<sequence>MKALHFGAGNIGRGFIGLILSENGYEITFADVNAQIVKALKQEKSYHVTLANDDQTIKKVKNVDAIHSNNEKEKLEQAILEADIITTAVGLNVLKLIAPSIAPILKKRQKPVNIIACENAINATDQLKDALESEVGRFDKHIHFSNAAVDRIVPIQTHHNILDVTVEPFYEWVIDSTNWHGPNLTGVKYVNTLIPFIERKLLTVNTGHAFLAYAGHHYKYNTILEAVHDESILDNLKDVLKETSNYLLYKYAFNEIELKAYRESIIERFKNPYLSDDITRVGRGILRKLGPNDRIMKPLNFLYKHQKKYDMLLLLAAYALQYHDSDDKEAIKKDELIKSNGIQTFLKDYTGIDEKLVVELTSKYQSIS</sequence>
<evidence type="ECO:0000256" key="1">
    <source>
        <dbReference type="ARBA" id="ARBA00006541"/>
    </source>
</evidence>
<organism evidence="9 10">
    <name type="scientific">Staphylococcus felis</name>
    <dbReference type="NCBI Taxonomy" id="46127"/>
    <lineage>
        <taxon>Bacteria</taxon>
        <taxon>Bacillati</taxon>
        <taxon>Bacillota</taxon>
        <taxon>Bacilli</taxon>
        <taxon>Bacillales</taxon>
        <taxon>Staphylococcaceae</taxon>
        <taxon>Staphylococcus</taxon>
    </lineage>
</organism>
<evidence type="ECO:0000256" key="4">
    <source>
        <dbReference type="ARBA" id="ARBA00048615"/>
    </source>
</evidence>
<dbReference type="PANTHER" id="PTHR30524">
    <property type="entry name" value="MANNITOL-1-PHOSPHATE 5-DEHYDROGENASE"/>
    <property type="match status" value="1"/>
</dbReference>
<dbReference type="InterPro" id="IPR008927">
    <property type="entry name" value="6-PGluconate_DH-like_C_sf"/>
</dbReference>
<dbReference type="RefSeq" id="WP_116094363.1">
    <property type="nucleotide sequence ID" value="NZ_QKXQ01000306.1"/>
</dbReference>
<dbReference type="InterPro" id="IPR013131">
    <property type="entry name" value="Mannitol_DH_N"/>
</dbReference>
<evidence type="ECO:0000256" key="5">
    <source>
        <dbReference type="ARBA" id="ARBA00048640"/>
    </source>
</evidence>
<dbReference type="SUPFAM" id="SSF51735">
    <property type="entry name" value="NAD(P)-binding Rossmann-fold domains"/>
    <property type="match status" value="1"/>
</dbReference>
<evidence type="ECO:0000256" key="3">
    <source>
        <dbReference type="ARBA" id="ARBA00023027"/>
    </source>
</evidence>
<dbReference type="HAMAP" id="MF_00196">
    <property type="entry name" value="Mannitol_dehydrog"/>
    <property type="match status" value="1"/>
</dbReference>
<keyword evidence="2 6" id="KW-0560">Oxidoreductase</keyword>
<dbReference type="GO" id="GO:0004616">
    <property type="term" value="F:phosphogluconate dehydrogenase (decarboxylating) activity"/>
    <property type="evidence" value="ECO:0007669"/>
    <property type="project" value="UniProtKB-EC"/>
</dbReference>
<dbReference type="GO" id="GO:0008926">
    <property type="term" value="F:mannitol-1-phosphate 5-dehydrogenase activity"/>
    <property type="evidence" value="ECO:0007669"/>
    <property type="project" value="UniProtKB-UniRule"/>
</dbReference>
<dbReference type="Proteomes" id="UP000256562">
    <property type="component" value="Unassembled WGS sequence"/>
</dbReference>
<evidence type="ECO:0000259" key="8">
    <source>
        <dbReference type="Pfam" id="PF08125"/>
    </source>
</evidence>
<evidence type="ECO:0000313" key="9">
    <source>
        <dbReference type="EMBL" id="REH95306.1"/>
    </source>
</evidence>
<dbReference type="InterPro" id="IPR036291">
    <property type="entry name" value="NAD(P)-bd_dom_sf"/>
</dbReference>
<dbReference type="InterPro" id="IPR023028">
    <property type="entry name" value="Mannitol_1_phos_5_DH"/>
</dbReference>
<protein>
    <recommendedName>
        <fullName evidence="6">Mannitol-1-phosphate 5-dehydrogenase</fullName>
        <ecNumber evidence="6">1.1.1.17</ecNumber>
    </recommendedName>
</protein>
<evidence type="ECO:0000313" key="10">
    <source>
        <dbReference type="Proteomes" id="UP000256562"/>
    </source>
</evidence>
<dbReference type="Gene3D" id="3.40.50.720">
    <property type="entry name" value="NAD(P)-binding Rossmann-like Domain"/>
    <property type="match status" value="1"/>
</dbReference>
<dbReference type="NCBIfam" id="NF002652">
    <property type="entry name" value="PRK02318.2-5"/>
    <property type="match status" value="1"/>
</dbReference>
<dbReference type="Pfam" id="PF01232">
    <property type="entry name" value="Mannitol_dh"/>
    <property type="match status" value="1"/>
</dbReference>
<dbReference type="SUPFAM" id="SSF48179">
    <property type="entry name" value="6-phosphogluconate dehydrogenase C-terminal domain-like"/>
    <property type="match status" value="1"/>
</dbReference>
<name>A0A3E0IPK5_9STAP</name>
<gene>
    <name evidence="6" type="primary">mtlD</name>
    <name evidence="9" type="ORF">DOS83_06600</name>
</gene>
<dbReference type="GO" id="GO:0005829">
    <property type="term" value="C:cytosol"/>
    <property type="evidence" value="ECO:0007669"/>
    <property type="project" value="TreeGrafter"/>
</dbReference>
<dbReference type="AlphaFoldDB" id="A0A3E0IPK5"/>
<evidence type="ECO:0000259" key="7">
    <source>
        <dbReference type="Pfam" id="PF01232"/>
    </source>
</evidence>
<dbReference type="InterPro" id="IPR013118">
    <property type="entry name" value="Mannitol_DH_C"/>
</dbReference>
<comment type="catalytic activity">
    <reaction evidence="5">
        <text>6-phospho-D-gluconate + NADP(+) = D-ribulose 5-phosphate + CO2 + NADPH</text>
        <dbReference type="Rhea" id="RHEA:10116"/>
        <dbReference type="ChEBI" id="CHEBI:16526"/>
        <dbReference type="ChEBI" id="CHEBI:57783"/>
        <dbReference type="ChEBI" id="CHEBI:58121"/>
        <dbReference type="ChEBI" id="CHEBI:58349"/>
        <dbReference type="ChEBI" id="CHEBI:58759"/>
        <dbReference type="EC" id="1.1.1.44"/>
    </reaction>
</comment>
<dbReference type="EMBL" id="QKXQ01000306">
    <property type="protein sequence ID" value="REH95306.1"/>
    <property type="molecule type" value="Genomic_DNA"/>
</dbReference>
<feature type="binding site" evidence="6">
    <location>
        <begin position="3"/>
        <end position="14"/>
    </location>
    <ligand>
        <name>NAD(+)</name>
        <dbReference type="ChEBI" id="CHEBI:57540"/>
    </ligand>
</feature>
<comment type="caution">
    <text evidence="9">The sequence shown here is derived from an EMBL/GenBank/DDBJ whole genome shotgun (WGS) entry which is preliminary data.</text>
</comment>
<dbReference type="GO" id="GO:0019592">
    <property type="term" value="P:mannitol catabolic process"/>
    <property type="evidence" value="ECO:0007669"/>
    <property type="project" value="TreeGrafter"/>
</dbReference>
<dbReference type="NCBIfam" id="NF002645">
    <property type="entry name" value="PRK02318.1-1"/>
    <property type="match status" value="1"/>
</dbReference>
<dbReference type="InterPro" id="IPR023027">
    <property type="entry name" value="Mannitol_DH_CS"/>
</dbReference>
<dbReference type="PRINTS" id="PR00084">
    <property type="entry name" value="MTLDHDRGNASE"/>
</dbReference>
<dbReference type="InterPro" id="IPR000669">
    <property type="entry name" value="Mannitol_DH"/>
</dbReference>
<dbReference type="InterPro" id="IPR013328">
    <property type="entry name" value="6PGD_dom2"/>
</dbReference>
<evidence type="ECO:0000256" key="2">
    <source>
        <dbReference type="ARBA" id="ARBA00023002"/>
    </source>
</evidence>
<keyword evidence="3 6" id="KW-0520">NAD</keyword>
<reference evidence="9 10" key="1">
    <citation type="journal article" date="2018" name="Vet. Microbiol.">
        <title>Characterisation of Staphylococcus felis isolated from cats using whole genome sequencing.</title>
        <authorList>
            <person name="Worthing K."/>
            <person name="Pang S."/>
            <person name="Trott D.J."/>
            <person name="Abraham S."/>
            <person name="Coombs G.W."/>
            <person name="Jordan D."/>
            <person name="McIntyre L."/>
            <person name="Davies M.R."/>
            <person name="Norris J."/>
        </authorList>
    </citation>
    <scope>NUCLEOTIDE SEQUENCE [LARGE SCALE GENOMIC DNA]</scope>
    <source>
        <strain evidence="9 10">F9</strain>
    </source>
</reference>
<dbReference type="PANTHER" id="PTHR30524:SF0">
    <property type="entry name" value="ALTRONATE OXIDOREDUCTASE-RELATED"/>
    <property type="match status" value="1"/>
</dbReference>
<evidence type="ECO:0000256" key="6">
    <source>
        <dbReference type="HAMAP-Rule" id="MF_00196"/>
    </source>
</evidence>
<feature type="domain" description="Mannitol dehydrogenase C-terminal" evidence="8">
    <location>
        <begin position="193"/>
        <end position="365"/>
    </location>
</feature>
<dbReference type="PROSITE" id="PS00974">
    <property type="entry name" value="MANNITOL_DHGENASE"/>
    <property type="match status" value="1"/>
</dbReference>